<dbReference type="EMBL" id="JACHHE010000001">
    <property type="protein sequence ID" value="MBB5179008.1"/>
    <property type="molecule type" value="Genomic_DNA"/>
</dbReference>
<sequence length="161" mass="17471">MENLTNQFQRILDSSTPDDLNILADFLENFEKKQQGEFNTYLSASLNMKRETSVEKSIVSIPNTAFIHNNIAIPHGGILAVLLDTAMGTLANSKCADGMAAVTTNLTIHYLAVATENEIKAEAKMIRQGRHTMVVEGNIFESGGKHIATATGSFFLVPAEG</sequence>
<dbReference type="Proteomes" id="UP000525923">
    <property type="component" value="Unassembled WGS sequence"/>
</dbReference>
<dbReference type="RefSeq" id="WP_135500238.1">
    <property type="nucleotide sequence ID" value="NZ_JACHHE010000001.1"/>
</dbReference>
<dbReference type="SUPFAM" id="SSF54637">
    <property type="entry name" value="Thioesterase/thiol ester dehydrase-isomerase"/>
    <property type="match status" value="1"/>
</dbReference>
<name>A0A7W8CP92_9BACL</name>
<dbReference type="OrthoDB" id="2139465at2"/>
<dbReference type="NCBIfam" id="TIGR00369">
    <property type="entry name" value="unchar_dom_1"/>
    <property type="match status" value="1"/>
</dbReference>
<dbReference type="InterPro" id="IPR029069">
    <property type="entry name" value="HotDog_dom_sf"/>
</dbReference>
<dbReference type="Gene3D" id="3.10.129.10">
    <property type="entry name" value="Hotdog Thioesterase"/>
    <property type="match status" value="1"/>
</dbReference>
<gene>
    <name evidence="3" type="ORF">HNQ44_000430</name>
</gene>
<dbReference type="Pfam" id="PF03061">
    <property type="entry name" value="4HBT"/>
    <property type="match status" value="1"/>
</dbReference>
<dbReference type="CDD" id="cd03443">
    <property type="entry name" value="PaaI_thioesterase"/>
    <property type="match status" value="1"/>
</dbReference>
<reference evidence="3 4" key="1">
    <citation type="submission" date="2020-08" db="EMBL/GenBank/DDBJ databases">
        <title>Genomic Encyclopedia of Type Strains, Phase IV (KMG-IV): sequencing the most valuable type-strain genomes for metagenomic binning, comparative biology and taxonomic classification.</title>
        <authorList>
            <person name="Goeker M."/>
        </authorList>
    </citation>
    <scope>NUCLEOTIDE SEQUENCE [LARGE SCALE GENOMIC DNA]</scope>
    <source>
        <strain evidence="3 4">DSM 15895</strain>
    </source>
</reference>
<organism evidence="3 4">
    <name type="scientific">Planococcus koreensis</name>
    <dbReference type="NCBI Taxonomy" id="112331"/>
    <lineage>
        <taxon>Bacteria</taxon>
        <taxon>Bacillati</taxon>
        <taxon>Bacillota</taxon>
        <taxon>Bacilli</taxon>
        <taxon>Bacillales</taxon>
        <taxon>Caryophanaceae</taxon>
        <taxon>Planococcus</taxon>
    </lineage>
</organism>
<feature type="domain" description="Thioesterase" evidence="2">
    <location>
        <begin position="75"/>
        <end position="145"/>
    </location>
</feature>
<evidence type="ECO:0000259" key="2">
    <source>
        <dbReference type="Pfam" id="PF03061"/>
    </source>
</evidence>
<evidence type="ECO:0000313" key="3">
    <source>
        <dbReference type="EMBL" id="MBB5179008.1"/>
    </source>
</evidence>
<comment type="caution">
    <text evidence="3">The sequence shown here is derived from an EMBL/GenBank/DDBJ whole genome shotgun (WGS) entry which is preliminary data.</text>
</comment>
<dbReference type="AlphaFoldDB" id="A0A7W8CP92"/>
<protein>
    <submittedName>
        <fullName evidence="3">Uncharacterized protein (TIGR00369 family)</fullName>
    </submittedName>
</protein>
<proteinExistence type="predicted"/>
<dbReference type="GO" id="GO:0016289">
    <property type="term" value="F:acyl-CoA hydrolase activity"/>
    <property type="evidence" value="ECO:0007669"/>
    <property type="project" value="UniProtKB-ARBA"/>
</dbReference>
<evidence type="ECO:0000313" key="4">
    <source>
        <dbReference type="Proteomes" id="UP000525923"/>
    </source>
</evidence>
<keyword evidence="4" id="KW-1185">Reference proteome</keyword>
<dbReference type="PANTHER" id="PTHR43240">
    <property type="entry name" value="1,4-DIHYDROXY-2-NAPHTHOYL-COA THIOESTERASE 1"/>
    <property type="match status" value="1"/>
</dbReference>
<evidence type="ECO:0000256" key="1">
    <source>
        <dbReference type="ARBA" id="ARBA00022801"/>
    </source>
</evidence>
<accession>A0A7W8CP92</accession>
<dbReference type="InterPro" id="IPR003736">
    <property type="entry name" value="PAAI_dom"/>
</dbReference>
<keyword evidence="1" id="KW-0378">Hydrolase</keyword>
<dbReference type="InterPro" id="IPR006683">
    <property type="entry name" value="Thioestr_dom"/>
</dbReference>